<evidence type="ECO:0000313" key="1">
    <source>
        <dbReference type="EMBL" id="MBB5771946.1"/>
    </source>
</evidence>
<dbReference type="Proteomes" id="UP000556201">
    <property type="component" value="Unassembled WGS sequence"/>
</dbReference>
<comment type="caution">
    <text evidence="1">The sequence shown here is derived from an EMBL/GenBank/DDBJ whole genome shotgun (WGS) entry which is preliminary data.</text>
</comment>
<dbReference type="AlphaFoldDB" id="A0A7W9FUV9"/>
<gene>
    <name evidence="1" type="ORF">HNP47_001950</name>
</gene>
<protein>
    <recommendedName>
        <fullName evidence="3">DUF1493 domain-containing protein</fullName>
    </recommendedName>
</protein>
<evidence type="ECO:0008006" key="3">
    <source>
        <dbReference type="Google" id="ProtNLM"/>
    </source>
</evidence>
<dbReference type="EMBL" id="JACHLJ010000002">
    <property type="protein sequence ID" value="MBB5771946.1"/>
    <property type="molecule type" value="Genomic_DNA"/>
</dbReference>
<evidence type="ECO:0000313" key="2">
    <source>
        <dbReference type="Proteomes" id="UP000556201"/>
    </source>
</evidence>
<accession>A0A7W9FUV9</accession>
<reference evidence="1 2" key="1">
    <citation type="submission" date="2020-08" db="EMBL/GenBank/DDBJ databases">
        <title>Functional genomics of gut bacteria from endangered species of beetles.</title>
        <authorList>
            <person name="Carlos-Shanley C."/>
        </authorList>
    </citation>
    <scope>NUCLEOTIDE SEQUENCE [LARGE SCALE GENOMIC DNA]</scope>
    <source>
        <strain evidence="1 2">S00192</strain>
    </source>
</reference>
<dbReference type="Pfam" id="PF07377">
    <property type="entry name" value="DUF1493"/>
    <property type="match status" value="1"/>
</dbReference>
<organism evidence="1 2">
    <name type="scientific">Brevundimonas vesicularis</name>
    <name type="common">Pseudomonas vesicularis</name>
    <dbReference type="NCBI Taxonomy" id="41276"/>
    <lineage>
        <taxon>Bacteria</taxon>
        <taxon>Pseudomonadati</taxon>
        <taxon>Pseudomonadota</taxon>
        <taxon>Alphaproteobacteria</taxon>
        <taxon>Caulobacterales</taxon>
        <taxon>Caulobacteraceae</taxon>
        <taxon>Brevundimonas</taxon>
    </lineage>
</organism>
<name>A0A7W9FUV9_BREVE</name>
<dbReference type="InterPro" id="IPR010862">
    <property type="entry name" value="DUF1493"/>
</dbReference>
<dbReference type="RefSeq" id="WP_184279381.1">
    <property type="nucleotide sequence ID" value="NZ_JACHLJ010000002.1"/>
</dbReference>
<proteinExistence type="predicted"/>
<sequence length="116" mass="13143">MADAIARSSDAVRDHVIRALKSVTLCDDEITDRTELYYDLGLYGEDLAEAIDAVREPFGTDFSPMDLRHYGPNEVGHNFGLNFVREFREWRGQRTYRSLTVASLIAAVQAGSWTDR</sequence>